<reference evidence="3" key="1">
    <citation type="submission" date="2016-10" db="EMBL/GenBank/DDBJ databases">
        <authorList>
            <person name="Varghese N."/>
            <person name="Submissions S."/>
        </authorList>
    </citation>
    <scope>NUCLEOTIDE SEQUENCE [LARGE SCALE GENOMIC DNA]</scope>
    <source>
        <strain evidence="3">DSM 43161</strain>
    </source>
</reference>
<feature type="region of interest" description="Disordered" evidence="1">
    <location>
        <begin position="38"/>
        <end position="70"/>
    </location>
</feature>
<sequence>NIAVWTGEVGDAAGALRLFEQLLPDLVRVLGPDHPAVLGTRDNTALYTGRSGDERQGNSFHGPRAAVPPS</sequence>
<dbReference type="InterPro" id="IPR011990">
    <property type="entry name" value="TPR-like_helical_dom_sf"/>
</dbReference>
<dbReference type="EMBL" id="FOWE01000013">
    <property type="protein sequence ID" value="SFO57817.1"/>
    <property type="molecule type" value="Genomic_DNA"/>
</dbReference>
<name>A0A1I5IB36_9ACTN</name>
<accession>A0A1I5IB36</accession>
<dbReference type="AlphaFoldDB" id="A0A1I5IB36"/>
<dbReference type="Gene3D" id="1.25.40.10">
    <property type="entry name" value="Tetratricopeptide repeat domain"/>
    <property type="match status" value="1"/>
</dbReference>
<gene>
    <name evidence="2" type="ORF">SAMN05660359_04460</name>
</gene>
<evidence type="ECO:0000256" key="1">
    <source>
        <dbReference type="SAM" id="MobiDB-lite"/>
    </source>
</evidence>
<dbReference type="RefSeq" id="WP_208976835.1">
    <property type="nucleotide sequence ID" value="NZ_FOWE01000013.1"/>
</dbReference>
<organism evidence="2 3">
    <name type="scientific">Geodermatophilus obscurus</name>
    <dbReference type="NCBI Taxonomy" id="1861"/>
    <lineage>
        <taxon>Bacteria</taxon>
        <taxon>Bacillati</taxon>
        <taxon>Actinomycetota</taxon>
        <taxon>Actinomycetes</taxon>
        <taxon>Geodermatophilales</taxon>
        <taxon>Geodermatophilaceae</taxon>
        <taxon>Geodermatophilus</taxon>
    </lineage>
</organism>
<proteinExistence type="predicted"/>
<evidence type="ECO:0000313" key="3">
    <source>
        <dbReference type="Proteomes" id="UP000183642"/>
    </source>
</evidence>
<protein>
    <recommendedName>
        <fullName evidence="4">Tetratricopeptide repeat-containing protein</fullName>
    </recommendedName>
</protein>
<evidence type="ECO:0000313" key="2">
    <source>
        <dbReference type="EMBL" id="SFO57817.1"/>
    </source>
</evidence>
<keyword evidence="3" id="KW-1185">Reference proteome</keyword>
<dbReference type="Proteomes" id="UP000183642">
    <property type="component" value="Unassembled WGS sequence"/>
</dbReference>
<feature type="non-terminal residue" evidence="2">
    <location>
        <position position="1"/>
    </location>
</feature>
<evidence type="ECO:0008006" key="4">
    <source>
        <dbReference type="Google" id="ProtNLM"/>
    </source>
</evidence>